<reference evidence="1" key="1">
    <citation type="submission" date="2022-06" db="EMBL/GenBank/DDBJ databases">
        <title>Rothia sp. isolated from sandalwood seedling.</title>
        <authorList>
            <person name="Tuikhar N."/>
            <person name="Kirdat K."/>
            <person name="Thorat V."/>
            <person name="Swetha P."/>
            <person name="Padma S."/>
            <person name="Sundararaj R."/>
            <person name="Yadav A."/>
        </authorList>
    </citation>
    <scope>NUCLEOTIDE SEQUENCE</scope>
    <source>
        <strain evidence="1">AR01</strain>
    </source>
</reference>
<keyword evidence="2" id="KW-1185">Reference proteome</keyword>
<sequence length="108" mass="12090">MRTSDPHPVTLSVRVTAHWANGWLLRAFARPFLVVDGVERPVRWAEPAEVEAAGDVVRLGAGVRYRRADPLGGCEPETLELGGAEPPREVELRNGFLNHTPFRVVRRR</sequence>
<accession>A0A9X2HHP0</accession>
<dbReference type="RefSeq" id="WP_254166317.1">
    <property type="nucleotide sequence ID" value="NZ_JANAFB010000015.1"/>
</dbReference>
<dbReference type="Proteomes" id="UP001139502">
    <property type="component" value="Unassembled WGS sequence"/>
</dbReference>
<name>A0A9X2HHP0_9MICC</name>
<comment type="caution">
    <text evidence="1">The sequence shown here is derived from an EMBL/GenBank/DDBJ whole genome shotgun (WGS) entry which is preliminary data.</text>
</comment>
<organism evidence="1 2">
    <name type="scientific">Rothia santali</name>
    <dbReference type="NCBI Taxonomy" id="2949643"/>
    <lineage>
        <taxon>Bacteria</taxon>
        <taxon>Bacillati</taxon>
        <taxon>Actinomycetota</taxon>
        <taxon>Actinomycetes</taxon>
        <taxon>Micrococcales</taxon>
        <taxon>Micrococcaceae</taxon>
        <taxon>Rothia</taxon>
    </lineage>
</organism>
<gene>
    <name evidence="1" type="ORF">NBM05_07720</name>
</gene>
<proteinExistence type="predicted"/>
<evidence type="ECO:0000313" key="1">
    <source>
        <dbReference type="EMBL" id="MCP3425896.1"/>
    </source>
</evidence>
<protein>
    <submittedName>
        <fullName evidence="1">Uncharacterized protein</fullName>
    </submittedName>
</protein>
<dbReference type="EMBL" id="JANAFB010000015">
    <property type="protein sequence ID" value="MCP3425896.1"/>
    <property type="molecule type" value="Genomic_DNA"/>
</dbReference>
<dbReference type="AlphaFoldDB" id="A0A9X2HHP0"/>
<evidence type="ECO:0000313" key="2">
    <source>
        <dbReference type="Proteomes" id="UP001139502"/>
    </source>
</evidence>